<dbReference type="EMBL" id="CP095072">
    <property type="protein sequence ID" value="UOQ46659.1"/>
    <property type="molecule type" value="Genomic_DNA"/>
</dbReference>
<accession>A0ABY4EQD0</accession>
<reference evidence="1 2" key="1">
    <citation type="submission" date="2022-04" db="EMBL/GenBank/DDBJ databases">
        <title>Gracilibacillus sp. isolated from saltern.</title>
        <authorList>
            <person name="Won M."/>
            <person name="Lee C.-M."/>
            <person name="Woen H.-Y."/>
            <person name="Kwon S.-W."/>
        </authorList>
    </citation>
    <scope>NUCLEOTIDE SEQUENCE [LARGE SCALE GENOMIC DNA]</scope>
    <source>
        <strain evidence="1 2">SSWR10-1</strain>
    </source>
</reference>
<keyword evidence="2" id="KW-1185">Reference proteome</keyword>
<dbReference type="Proteomes" id="UP000831782">
    <property type="component" value="Chromosome"/>
</dbReference>
<organism evidence="1 2">
    <name type="scientific">Gracilibacillus caseinilyticus</name>
    <dbReference type="NCBI Taxonomy" id="2932256"/>
    <lineage>
        <taxon>Bacteria</taxon>
        <taxon>Bacillati</taxon>
        <taxon>Bacillota</taxon>
        <taxon>Bacilli</taxon>
        <taxon>Bacillales</taxon>
        <taxon>Bacillaceae</taxon>
        <taxon>Gracilibacillus</taxon>
    </lineage>
</organism>
<proteinExistence type="predicted"/>
<protein>
    <submittedName>
        <fullName evidence="1">Uncharacterized protein</fullName>
    </submittedName>
</protein>
<evidence type="ECO:0000313" key="2">
    <source>
        <dbReference type="Proteomes" id="UP000831782"/>
    </source>
</evidence>
<gene>
    <name evidence="1" type="ORF">MUN88_11145</name>
</gene>
<dbReference type="RefSeq" id="WP_244715002.1">
    <property type="nucleotide sequence ID" value="NZ_CP095072.1"/>
</dbReference>
<evidence type="ECO:0000313" key="1">
    <source>
        <dbReference type="EMBL" id="UOQ46659.1"/>
    </source>
</evidence>
<name>A0ABY4EQD0_9BACI</name>
<sequence>MDRKRIVEKHSPMLNAIEPKAPLSIGNGEFGMVLDFTGLQSFPNAYEVPLSTQSNWGWHSTGGKDLYHIGNVQMEPYNGVPYPLFPDDKEDAYHWLRKNPHRVQLGQIGFVFF</sequence>